<evidence type="ECO:0008006" key="3">
    <source>
        <dbReference type="Google" id="ProtNLM"/>
    </source>
</evidence>
<organism evidence="1 2">
    <name type="scientific">Streptomyces poonensis</name>
    <dbReference type="NCBI Taxonomy" id="68255"/>
    <lineage>
        <taxon>Bacteria</taxon>
        <taxon>Bacillati</taxon>
        <taxon>Actinomycetota</taxon>
        <taxon>Actinomycetes</taxon>
        <taxon>Kitasatosporales</taxon>
        <taxon>Streptomycetaceae</taxon>
        <taxon>Streptomyces</taxon>
    </lineage>
</organism>
<dbReference type="EMBL" id="BMVW01000028">
    <property type="protein sequence ID" value="GGZ42699.1"/>
    <property type="molecule type" value="Genomic_DNA"/>
</dbReference>
<dbReference type="AlphaFoldDB" id="A0A918UYP9"/>
<dbReference type="InterPro" id="IPR011990">
    <property type="entry name" value="TPR-like_helical_dom_sf"/>
</dbReference>
<comment type="caution">
    <text evidence="1">The sequence shown here is derived from an EMBL/GenBank/DDBJ whole genome shotgun (WGS) entry which is preliminary data.</text>
</comment>
<evidence type="ECO:0000313" key="2">
    <source>
        <dbReference type="Proteomes" id="UP000622166"/>
    </source>
</evidence>
<reference evidence="1" key="1">
    <citation type="journal article" date="2014" name="Int. J. Syst. Evol. Microbiol.">
        <title>Complete genome sequence of Corynebacterium casei LMG S-19264T (=DSM 44701T), isolated from a smear-ripened cheese.</title>
        <authorList>
            <consortium name="US DOE Joint Genome Institute (JGI-PGF)"/>
            <person name="Walter F."/>
            <person name="Albersmeier A."/>
            <person name="Kalinowski J."/>
            <person name="Ruckert C."/>
        </authorList>
    </citation>
    <scope>NUCLEOTIDE SEQUENCE</scope>
    <source>
        <strain evidence="1">JCM 4815</strain>
    </source>
</reference>
<reference evidence="1" key="2">
    <citation type="submission" date="2020-09" db="EMBL/GenBank/DDBJ databases">
        <authorList>
            <person name="Sun Q."/>
            <person name="Ohkuma M."/>
        </authorList>
    </citation>
    <scope>NUCLEOTIDE SEQUENCE</scope>
    <source>
        <strain evidence="1">JCM 4815</strain>
    </source>
</reference>
<evidence type="ECO:0000313" key="1">
    <source>
        <dbReference type="EMBL" id="GGZ42699.1"/>
    </source>
</evidence>
<keyword evidence="2" id="KW-1185">Reference proteome</keyword>
<dbReference type="SUPFAM" id="SSF48452">
    <property type="entry name" value="TPR-like"/>
    <property type="match status" value="1"/>
</dbReference>
<name>A0A918UYP9_9ACTN</name>
<sequence length="423" mass="45569">MMDAVVLPSEAMLEFAALNGRHLPLLREWVAGHPDAGVPRALLACVEADGLGGEELGDEELKAQMAGAFKAAKAENGRAASLVYGLFLTSLRQHRLAAEHLLRHFADYPGDEVAGLMLGVFHASADPALQRAGEALTEQQYQFMGPQSWAWASWLSWVRAEQCRPQEAIALSEHALGLFPRSGVAVHARAHADHDLGAGAESVARVDGWLAENPEAVQLRHLNWHAALQSIACGDFVEARRRADEVLKRSDVGMRAAANWRLLLAGQSPARLSEPDHVRELLAAPEAMADTLHTFNLALALACESAVEDLQRLAATAEGDEREAFREVVAPVARALAYVCAGAPGQAVTLLEPLGDALEGLGGVRVEREIVHDTLARALAETGQGERAAALLEDRLTRRTHHRYEDLLLTPRPATAFPAVPAP</sequence>
<dbReference type="Proteomes" id="UP000622166">
    <property type="component" value="Unassembled WGS sequence"/>
</dbReference>
<protein>
    <recommendedName>
        <fullName evidence="3">Tetratricopeptide repeat protein</fullName>
    </recommendedName>
</protein>
<proteinExistence type="predicted"/>
<gene>
    <name evidence="1" type="ORF">GCM10010365_74240</name>
</gene>
<accession>A0A918UYP9</accession>